<dbReference type="InterPro" id="IPR027482">
    <property type="entry name" value="Sec1-like_dom2"/>
</dbReference>
<dbReference type="Gene3D" id="3.90.830.10">
    <property type="entry name" value="Syntaxin Binding Protein 1, Chain A, domain 2"/>
    <property type="match status" value="1"/>
</dbReference>
<evidence type="ECO:0000313" key="2">
    <source>
        <dbReference type="EMBL" id="KRW98925.1"/>
    </source>
</evidence>
<reference evidence="2 3" key="1">
    <citation type="journal article" date="2015" name="Sci. Rep.">
        <title>Genome of the facultative scuticociliatosis pathogen Pseudocohnilembus persalinus provides insight into its virulence through horizontal gene transfer.</title>
        <authorList>
            <person name="Xiong J."/>
            <person name="Wang G."/>
            <person name="Cheng J."/>
            <person name="Tian M."/>
            <person name="Pan X."/>
            <person name="Warren A."/>
            <person name="Jiang C."/>
            <person name="Yuan D."/>
            <person name="Miao W."/>
        </authorList>
    </citation>
    <scope>NUCLEOTIDE SEQUENCE [LARGE SCALE GENOMIC DNA]</scope>
    <source>
        <strain evidence="2">36N120E</strain>
    </source>
</reference>
<dbReference type="InParanoid" id="A0A0V0Q9L1"/>
<dbReference type="InterPro" id="IPR043154">
    <property type="entry name" value="Sec-1-like_dom1"/>
</dbReference>
<dbReference type="GO" id="GO:0016192">
    <property type="term" value="P:vesicle-mediated transport"/>
    <property type="evidence" value="ECO:0007669"/>
    <property type="project" value="InterPro"/>
</dbReference>
<dbReference type="OMA" id="LNSACKM"/>
<dbReference type="InterPro" id="IPR043127">
    <property type="entry name" value="Sec-1-like_dom3a"/>
</dbReference>
<dbReference type="InterPro" id="IPR001619">
    <property type="entry name" value="Sec1-like"/>
</dbReference>
<proteinExistence type="inferred from homology"/>
<name>A0A0V0Q9L1_PSEPJ</name>
<dbReference type="InterPro" id="IPR036045">
    <property type="entry name" value="Sec1-like_sf"/>
</dbReference>
<dbReference type="PANTHER" id="PTHR11679">
    <property type="entry name" value="VESICLE PROTEIN SORTING-ASSOCIATED"/>
    <property type="match status" value="1"/>
</dbReference>
<dbReference type="Pfam" id="PF00995">
    <property type="entry name" value="Sec1"/>
    <property type="match status" value="1"/>
</dbReference>
<dbReference type="Gene3D" id="1.25.40.60">
    <property type="match status" value="1"/>
</dbReference>
<comment type="caution">
    <text evidence="2">The sequence shown here is derived from an EMBL/GenBank/DDBJ whole genome shotgun (WGS) entry which is preliminary data.</text>
</comment>
<evidence type="ECO:0000313" key="3">
    <source>
        <dbReference type="Proteomes" id="UP000054937"/>
    </source>
</evidence>
<sequence length="636" mass="73188">MEPLKQPEENFSLKKNCQNRIKMLFDQLRQTNQNVQSYLLIVDEKSLRMISSYMKMMDLMELDILAVEQLDNERKKYQKQHAIYFISPTKESVDLLNEDYADKKNYQYGFAHVFFSNRISDTLMKSIANNKYLMERLKTFKEFNQDFMCKFDNIVNLDMPEALPVLYSQKGAAQQQVIDIIGNKLSTVITSLEKFYGVEIVYNRESNKISESIALSVSQRLNSIVDDLKQNNNTDVLDKNAGKVTLFIFDRSIDPMTPLLRDFYYQPMLYDLLDIQNDIVIYQTEDDPEKQKALLSDPLDHLFPRYQYKHIAEVMEGIPEEFQDFAKNNTTAQIQRGELNNLDFNTMSDVIKKMPKYKQLLTKYTMHIKLIQDFWKIFEEKDVKSLGEIEQTLATGVTDLGKKAEPKKVLSQVGSRISSDVLTENDKLRLILLTIMCLDLVDSDRKFLMSQISPQAAQTINNLICLGVNPARHSQKQSKSKGKVDKTFRKKVVSKMQTQTLSLCRHTATIEQNMSDIMENNDPNNIFEQNLPQGKYNSIKINLDEQFGRGANNKSSTSKKKKLQALMGGGDEDDQIQNTVPKVIIFMAGGMSYSEIRAIKNMPQFQNVGLILSGSSLLKPQDYIDGLQQMKSNVQI</sequence>
<dbReference type="AlphaFoldDB" id="A0A0V0Q9L1"/>
<dbReference type="Gene3D" id="3.40.50.2060">
    <property type="match status" value="1"/>
</dbReference>
<dbReference type="EMBL" id="LDAU01000225">
    <property type="protein sequence ID" value="KRW98925.1"/>
    <property type="molecule type" value="Genomic_DNA"/>
</dbReference>
<keyword evidence="3" id="KW-1185">Reference proteome</keyword>
<evidence type="ECO:0000256" key="1">
    <source>
        <dbReference type="ARBA" id="ARBA00009884"/>
    </source>
</evidence>
<accession>A0A0V0Q9L1</accession>
<dbReference type="FunCoup" id="A0A0V0Q9L1">
    <property type="interactions" value="232"/>
</dbReference>
<dbReference type="SUPFAM" id="SSF56815">
    <property type="entry name" value="Sec1/munc18-like (SM) proteins"/>
    <property type="match status" value="1"/>
</dbReference>
<organism evidence="2 3">
    <name type="scientific">Pseudocohnilembus persalinus</name>
    <name type="common">Ciliate</name>
    <dbReference type="NCBI Taxonomy" id="266149"/>
    <lineage>
        <taxon>Eukaryota</taxon>
        <taxon>Sar</taxon>
        <taxon>Alveolata</taxon>
        <taxon>Ciliophora</taxon>
        <taxon>Intramacronucleata</taxon>
        <taxon>Oligohymenophorea</taxon>
        <taxon>Scuticociliatia</taxon>
        <taxon>Philasterida</taxon>
        <taxon>Pseudocohnilembidae</taxon>
        <taxon>Pseudocohnilembus</taxon>
    </lineage>
</organism>
<protein>
    <submittedName>
        <fullName evidence="2">Sec1-like protein</fullName>
    </submittedName>
</protein>
<dbReference type="Proteomes" id="UP000054937">
    <property type="component" value="Unassembled WGS sequence"/>
</dbReference>
<comment type="similarity">
    <text evidence="1">Belongs to the STXBP/unc-18/SEC1 family.</text>
</comment>
<dbReference type="PIRSF" id="PIRSF005715">
    <property type="entry name" value="VPS45_Sec1"/>
    <property type="match status" value="1"/>
</dbReference>
<gene>
    <name evidence="2" type="ORF">PPERSA_09450</name>
</gene>
<dbReference type="Gene3D" id="3.40.50.1910">
    <property type="match status" value="1"/>
</dbReference>
<dbReference type="OrthoDB" id="2228at2759"/>